<evidence type="ECO:0000256" key="1">
    <source>
        <dbReference type="ARBA" id="ARBA00004141"/>
    </source>
</evidence>
<keyword evidence="2 5" id="KW-0812">Transmembrane</keyword>
<evidence type="ECO:0000256" key="5">
    <source>
        <dbReference type="RuleBase" id="RU003945"/>
    </source>
</evidence>
<name>A0AA48KZP2_9FIRM</name>
<feature type="transmembrane region" description="Helical" evidence="6">
    <location>
        <begin position="200"/>
        <end position="219"/>
    </location>
</feature>
<keyword evidence="4 6" id="KW-0472">Membrane</keyword>
<feature type="transmembrane region" description="Helical" evidence="6">
    <location>
        <begin position="20"/>
        <end position="41"/>
    </location>
</feature>
<organism evidence="8">
    <name type="scientific">Candidatus Paraimprobicoccus trichonymphae</name>
    <dbReference type="NCBI Taxonomy" id="3033793"/>
    <lineage>
        <taxon>Bacteria</taxon>
        <taxon>Bacillati</taxon>
        <taxon>Bacillota</taxon>
        <taxon>Clostridia</taxon>
        <taxon>Candidatus Paraimprobicoccus</taxon>
    </lineage>
</organism>
<comment type="subcellular location">
    <subcellularLocation>
        <location evidence="1 5">Membrane</location>
        <topology evidence="1 5">Multi-pass membrane protein</topology>
    </subcellularLocation>
</comment>
<dbReference type="InterPro" id="IPR028055">
    <property type="entry name" value="YidC/Oxa/ALB_C"/>
</dbReference>
<evidence type="ECO:0000256" key="4">
    <source>
        <dbReference type="ARBA" id="ARBA00023136"/>
    </source>
</evidence>
<reference evidence="8" key="1">
    <citation type="journal article" date="2023" name="ISME J.">
        <title>Emergence of putative energy parasites within Clostridia revealed by genome analysis of a novel endosymbiotic clade.</title>
        <authorList>
            <person name="Takahashi K."/>
            <person name="Kuwahara H."/>
            <person name="Horikawa Y."/>
            <person name="Izawa K."/>
            <person name="Kato D."/>
            <person name="Inagaki T."/>
            <person name="Yuki M."/>
            <person name="Ohkuma M."/>
            <person name="Hongoh Y."/>
        </authorList>
    </citation>
    <scope>NUCLEOTIDE SEQUENCE</scope>
    <source>
        <strain evidence="8">RsTa-C01</strain>
    </source>
</reference>
<dbReference type="KEGG" id="ptrh:RsTaC01_1043"/>
<dbReference type="AlphaFoldDB" id="A0AA48KZP2"/>
<comment type="similarity">
    <text evidence="5">Belongs to the OXA1/ALB3/YidC family.</text>
</comment>
<dbReference type="GO" id="GO:0051205">
    <property type="term" value="P:protein insertion into membrane"/>
    <property type="evidence" value="ECO:0007669"/>
    <property type="project" value="TreeGrafter"/>
</dbReference>
<gene>
    <name evidence="8" type="ORF">RsTaC01_1043</name>
</gene>
<dbReference type="Pfam" id="PF02096">
    <property type="entry name" value="60KD_IMP"/>
    <property type="match status" value="1"/>
</dbReference>
<evidence type="ECO:0000256" key="2">
    <source>
        <dbReference type="ARBA" id="ARBA00022692"/>
    </source>
</evidence>
<dbReference type="GO" id="GO:0016020">
    <property type="term" value="C:membrane"/>
    <property type="evidence" value="ECO:0007669"/>
    <property type="project" value="UniProtKB-SubCell"/>
</dbReference>
<dbReference type="InterPro" id="IPR001708">
    <property type="entry name" value="YidC/ALB3/OXA1/COX18"/>
</dbReference>
<sequence length="301" mass="34914">MFDLLGSISGYILWFFFDLLGNYGLAITFFAIIMNVLMFPLSIKRQKSMAKNSKLVLKQQALKKQYNKDPKKYNEEIAKLYQKEGSNPMSGCLPTLLLPLILWGGIYAAINKPLQNTLHIKKEKISLAIEIINSIPEFNNKITKNYEQLQIVKFFPEIKENLDMFSEKEMENITEFSLGFDLLGLKLLNKPNESREFTSFLWLIPLLCFLSSAFSMYISQKFSDVSQQNLESCAAKYTPYIMFLFTGYLAYTMPAAVGLYWIINAILNTIQSIILNKYFNIYVLNAKDEYKRMKYLKLHKS</sequence>
<accession>A0AA48KZP2</accession>
<evidence type="ECO:0000256" key="6">
    <source>
        <dbReference type="SAM" id="Phobius"/>
    </source>
</evidence>
<keyword evidence="3 6" id="KW-1133">Transmembrane helix</keyword>
<protein>
    <submittedName>
        <fullName evidence="8">YidC/Oxa1 family membrane protein insertase</fullName>
    </submittedName>
</protein>
<evidence type="ECO:0000259" key="7">
    <source>
        <dbReference type="Pfam" id="PF02096"/>
    </source>
</evidence>
<dbReference type="PANTHER" id="PTHR12428:SF65">
    <property type="entry name" value="CYTOCHROME C OXIDASE ASSEMBLY PROTEIN COX18, MITOCHONDRIAL"/>
    <property type="match status" value="1"/>
</dbReference>
<dbReference type="Proteomes" id="UP001335720">
    <property type="component" value="Chromosome"/>
</dbReference>
<proteinExistence type="inferred from homology"/>
<dbReference type="EMBL" id="AP027925">
    <property type="protein sequence ID" value="BED93087.1"/>
    <property type="molecule type" value="Genomic_DNA"/>
</dbReference>
<feature type="domain" description="Membrane insertase YidC/Oxa/ALB C-terminal" evidence="7">
    <location>
        <begin position="23"/>
        <end position="277"/>
    </location>
</feature>
<dbReference type="NCBIfam" id="TIGR03592">
    <property type="entry name" value="yidC_oxa1_cterm"/>
    <property type="match status" value="1"/>
</dbReference>
<dbReference type="PANTHER" id="PTHR12428">
    <property type="entry name" value="OXA1"/>
    <property type="match status" value="1"/>
</dbReference>
<evidence type="ECO:0000256" key="3">
    <source>
        <dbReference type="ARBA" id="ARBA00022989"/>
    </source>
</evidence>
<dbReference type="GO" id="GO:0032977">
    <property type="term" value="F:membrane insertase activity"/>
    <property type="evidence" value="ECO:0007669"/>
    <property type="project" value="InterPro"/>
</dbReference>
<feature type="transmembrane region" description="Helical" evidence="6">
    <location>
        <begin position="240"/>
        <end position="263"/>
    </location>
</feature>
<evidence type="ECO:0000313" key="8">
    <source>
        <dbReference type="EMBL" id="BED93087.1"/>
    </source>
</evidence>